<reference evidence="2" key="1">
    <citation type="submission" date="2022-02" db="EMBL/GenBank/DDBJ databases">
        <authorList>
            <person name="Henning P.M."/>
            <person name="McCubbin A.G."/>
            <person name="Shore J.S."/>
        </authorList>
    </citation>
    <scope>NUCLEOTIDE SEQUENCE</scope>
    <source>
        <strain evidence="2">F60SS</strain>
        <tissue evidence="2">Leaves</tissue>
    </source>
</reference>
<keyword evidence="1" id="KW-1133">Transmembrane helix</keyword>
<name>A0A9Q0GIQ1_9ROSI</name>
<proteinExistence type="predicted"/>
<organism evidence="2 3">
    <name type="scientific">Turnera subulata</name>
    <dbReference type="NCBI Taxonomy" id="218843"/>
    <lineage>
        <taxon>Eukaryota</taxon>
        <taxon>Viridiplantae</taxon>
        <taxon>Streptophyta</taxon>
        <taxon>Embryophyta</taxon>
        <taxon>Tracheophyta</taxon>
        <taxon>Spermatophyta</taxon>
        <taxon>Magnoliopsida</taxon>
        <taxon>eudicotyledons</taxon>
        <taxon>Gunneridae</taxon>
        <taxon>Pentapetalae</taxon>
        <taxon>rosids</taxon>
        <taxon>fabids</taxon>
        <taxon>Malpighiales</taxon>
        <taxon>Passifloraceae</taxon>
        <taxon>Turnera</taxon>
    </lineage>
</organism>
<protein>
    <submittedName>
        <fullName evidence="2">Uncharacterized protein</fullName>
    </submittedName>
</protein>
<dbReference type="AlphaFoldDB" id="A0A9Q0GIQ1"/>
<dbReference type="Proteomes" id="UP001141552">
    <property type="component" value="Unassembled WGS sequence"/>
</dbReference>
<feature type="non-terminal residue" evidence="2">
    <location>
        <position position="1"/>
    </location>
</feature>
<gene>
    <name evidence="2" type="ORF">Tsubulata_044550</name>
</gene>
<keyword evidence="3" id="KW-1185">Reference proteome</keyword>
<dbReference type="EMBL" id="JAKUCV010000379">
    <property type="protein sequence ID" value="KAJ4850283.1"/>
    <property type="molecule type" value="Genomic_DNA"/>
</dbReference>
<keyword evidence="1" id="KW-0812">Transmembrane</keyword>
<keyword evidence="1" id="KW-0472">Membrane</keyword>
<feature type="transmembrane region" description="Helical" evidence="1">
    <location>
        <begin position="44"/>
        <end position="66"/>
    </location>
</feature>
<sequence length="67" mass="8262">WLILDNCILNLSLIFGFHLFFFQVNWPPLDWFCCFLMMHIEFVFVFFFFGYLVIWQLVIVPLALIYF</sequence>
<feature type="transmembrane region" description="Helical" evidence="1">
    <location>
        <begin position="7"/>
        <end position="24"/>
    </location>
</feature>
<accession>A0A9Q0GIQ1</accession>
<reference evidence="2" key="2">
    <citation type="journal article" date="2023" name="Plants (Basel)">
        <title>Annotation of the Turnera subulata (Passifloraceae) Draft Genome Reveals the S-Locus Evolved after the Divergence of Turneroideae from Passifloroideae in a Stepwise Manner.</title>
        <authorList>
            <person name="Henning P.M."/>
            <person name="Roalson E.H."/>
            <person name="Mir W."/>
            <person name="McCubbin A.G."/>
            <person name="Shore J.S."/>
        </authorList>
    </citation>
    <scope>NUCLEOTIDE SEQUENCE</scope>
    <source>
        <strain evidence="2">F60SS</strain>
    </source>
</reference>
<evidence type="ECO:0000256" key="1">
    <source>
        <dbReference type="SAM" id="Phobius"/>
    </source>
</evidence>
<evidence type="ECO:0000313" key="2">
    <source>
        <dbReference type="EMBL" id="KAJ4850283.1"/>
    </source>
</evidence>
<evidence type="ECO:0000313" key="3">
    <source>
        <dbReference type="Proteomes" id="UP001141552"/>
    </source>
</evidence>
<comment type="caution">
    <text evidence="2">The sequence shown here is derived from an EMBL/GenBank/DDBJ whole genome shotgun (WGS) entry which is preliminary data.</text>
</comment>